<feature type="compositionally biased region" description="Basic and acidic residues" evidence="1">
    <location>
        <begin position="67"/>
        <end position="89"/>
    </location>
</feature>
<feature type="signal peptide" evidence="2">
    <location>
        <begin position="1"/>
        <end position="15"/>
    </location>
</feature>
<dbReference type="EMBL" id="KK119641">
    <property type="protein sequence ID" value="KFM76282.1"/>
    <property type="molecule type" value="Genomic_DNA"/>
</dbReference>
<feature type="chain" id="PRO_5012045512" evidence="2">
    <location>
        <begin position="16"/>
        <end position="312"/>
    </location>
</feature>
<feature type="region of interest" description="Disordered" evidence="1">
    <location>
        <begin position="140"/>
        <end position="237"/>
    </location>
</feature>
<evidence type="ECO:0000313" key="4">
    <source>
        <dbReference type="Proteomes" id="UP000054359"/>
    </source>
</evidence>
<keyword evidence="2" id="KW-0732">Signal</keyword>
<feature type="region of interest" description="Disordered" evidence="1">
    <location>
        <begin position="67"/>
        <end position="92"/>
    </location>
</feature>
<dbReference type="AlphaFoldDB" id="A0A087UFZ3"/>
<dbReference type="Proteomes" id="UP000054359">
    <property type="component" value="Unassembled WGS sequence"/>
</dbReference>
<dbReference type="OrthoDB" id="10485483at2759"/>
<accession>A0A087UFZ3</accession>
<evidence type="ECO:0000256" key="2">
    <source>
        <dbReference type="SAM" id="SignalP"/>
    </source>
</evidence>
<organism evidence="3 4">
    <name type="scientific">Stegodyphus mimosarum</name>
    <name type="common">African social velvet spider</name>
    <dbReference type="NCBI Taxonomy" id="407821"/>
    <lineage>
        <taxon>Eukaryota</taxon>
        <taxon>Metazoa</taxon>
        <taxon>Ecdysozoa</taxon>
        <taxon>Arthropoda</taxon>
        <taxon>Chelicerata</taxon>
        <taxon>Arachnida</taxon>
        <taxon>Araneae</taxon>
        <taxon>Araneomorphae</taxon>
        <taxon>Entelegynae</taxon>
        <taxon>Eresoidea</taxon>
        <taxon>Eresidae</taxon>
        <taxon>Stegodyphus</taxon>
    </lineage>
</organism>
<keyword evidence="4" id="KW-1185">Reference proteome</keyword>
<gene>
    <name evidence="3" type="ORF">X975_21017</name>
</gene>
<sequence>MKVWILFSFLALALAKEDKDRSENINDIGVTYDVNDQGYLPIFPFDAFNIGYRNFFNRYPPWAAAANKEEETEKESINSSVSDKEELPESSRSLISEVKKEELSKDSGSAVSEVELIGDLESRSSSGSVSYSKSKDSASVSVSEVSESESSVSYSVSSKSASSSSASSFSSSASSFSSSASSFSSSASSASFSLPSKSESYSASDKSSTMSVTASAPSEYEVQIPPPAASSQTVEKYPSIEIDREASKAENQKLKVDDVRKSLEKSYNNLGQLKKKLFRKQDVVSDLSEVIHDLELLCDRICQAVPEKYLLP</sequence>
<reference evidence="3 4" key="1">
    <citation type="submission" date="2013-11" db="EMBL/GenBank/DDBJ databases">
        <title>Genome sequencing of Stegodyphus mimosarum.</title>
        <authorList>
            <person name="Bechsgaard J."/>
        </authorList>
    </citation>
    <scope>NUCLEOTIDE SEQUENCE [LARGE SCALE GENOMIC DNA]</scope>
</reference>
<evidence type="ECO:0000313" key="3">
    <source>
        <dbReference type="EMBL" id="KFM76282.1"/>
    </source>
</evidence>
<name>A0A087UFZ3_STEMI</name>
<protein>
    <submittedName>
        <fullName evidence="3">Uncharacterized protein</fullName>
    </submittedName>
</protein>
<evidence type="ECO:0000256" key="1">
    <source>
        <dbReference type="SAM" id="MobiDB-lite"/>
    </source>
</evidence>
<proteinExistence type="predicted"/>
<feature type="non-terminal residue" evidence="3">
    <location>
        <position position="312"/>
    </location>
</feature>
<feature type="compositionally biased region" description="Low complexity" evidence="1">
    <location>
        <begin position="140"/>
        <end position="208"/>
    </location>
</feature>